<organism evidence="2 3">
    <name type="scientific">Colletotrichum cuscutae</name>
    <dbReference type="NCBI Taxonomy" id="1209917"/>
    <lineage>
        <taxon>Eukaryota</taxon>
        <taxon>Fungi</taxon>
        <taxon>Dikarya</taxon>
        <taxon>Ascomycota</taxon>
        <taxon>Pezizomycotina</taxon>
        <taxon>Sordariomycetes</taxon>
        <taxon>Hypocreomycetidae</taxon>
        <taxon>Glomerellales</taxon>
        <taxon>Glomerellaceae</taxon>
        <taxon>Colletotrichum</taxon>
        <taxon>Colletotrichum acutatum species complex</taxon>
    </lineage>
</organism>
<accession>A0AAI9Y866</accession>
<reference evidence="2" key="1">
    <citation type="submission" date="2016-11" db="EMBL/GenBank/DDBJ databases">
        <title>The genome sequence of Colletotrichum cuscutae.</title>
        <authorList>
            <person name="Baroncelli R."/>
        </authorList>
    </citation>
    <scope>NUCLEOTIDE SEQUENCE</scope>
    <source>
        <strain evidence="2">IMI 304802</strain>
    </source>
</reference>
<dbReference type="Proteomes" id="UP001239213">
    <property type="component" value="Unassembled WGS sequence"/>
</dbReference>
<name>A0AAI9Y866_9PEZI</name>
<sequence>MAVLCQNPQYGRFLSGAHYPYETRHGFIDSECGKGWYQVYTVPLRNVFGTFSSLPTDTAVDKKSVFANNGMSAGQQIKKKPTFLPPASLSLSQTAKWTTWQAHDWLHLPFIAAFAAMIVQVWDLGYVKRCHCWCSLHRRQSLCGLGPSTLTHRMMGRGGPTRQNDRLRSPPRPRCSPAILSTETRRTADLAADAVRQKR</sequence>
<gene>
    <name evidence="2" type="ORF">CCUS01_14764</name>
</gene>
<evidence type="ECO:0000313" key="3">
    <source>
        <dbReference type="Proteomes" id="UP001239213"/>
    </source>
</evidence>
<comment type="caution">
    <text evidence="2">The sequence shown here is derived from an EMBL/GenBank/DDBJ whole genome shotgun (WGS) entry which is preliminary data.</text>
</comment>
<evidence type="ECO:0000256" key="1">
    <source>
        <dbReference type="SAM" id="MobiDB-lite"/>
    </source>
</evidence>
<feature type="region of interest" description="Disordered" evidence="1">
    <location>
        <begin position="153"/>
        <end position="180"/>
    </location>
</feature>
<dbReference type="AlphaFoldDB" id="A0AAI9Y866"/>
<proteinExistence type="predicted"/>
<dbReference type="EMBL" id="MPDP01000050">
    <property type="protein sequence ID" value="KAK1488288.1"/>
    <property type="molecule type" value="Genomic_DNA"/>
</dbReference>
<evidence type="ECO:0000313" key="2">
    <source>
        <dbReference type="EMBL" id="KAK1488288.1"/>
    </source>
</evidence>
<protein>
    <submittedName>
        <fullName evidence="2">Uncharacterized protein</fullName>
    </submittedName>
</protein>
<keyword evidence="3" id="KW-1185">Reference proteome</keyword>